<dbReference type="PANTHER" id="PTHR15503">
    <property type="entry name" value="LDOC1 RELATED"/>
    <property type="match status" value="1"/>
</dbReference>
<dbReference type="CDD" id="cd00303">
    <property type="entry name" value="retropepsin_like"/>
    <property type="match status" value="1"/>
</dbReference>
<dbReference type="AlphaFoldDB" id="A0A5N6NRU8"/>
<dbReference type="InterPro" id="IPR032567">
    <property type="entry name" value="RTL1-rel"/>
</dbReference>
<dbReference type="EMBL" id="SZYD01000009">
    <property type="protein sequence ID" value="KAD5316960.1"/>
    <property type="molecule type" value="Genomic_DNA"/>
</dbReference>
<sequence>METRTNTCLDAQELQIKQLQSDVVEIKNTPKVLEEDRLESGEFRKVVLAWMKHQEKQHVEGSPGSGTFSNPHSHFGPILGPSDSSSGVPWAVKKIQLPEFSGFDPQGWIQKATLYFEINNTPEDLRIRLAQMSMVGVAQHWFTVIRQLRDSISWADFKLELLQRFSGLEIHNPYEQLATIQQGDSILDYLDDFEYLLSLVPSLSESQALGYFIAGLKDDVKKWVRLHRPTSRLDAMYLAKDVEHMLRPASFSGNVSHSRFRNLNQTGPFAPDGPPLLGPTDSKQAQVHRNSEKSFSYRQDSSRSTPPFKQVFSSSSTNSSNVPRDRGVRSLSRTDWEDRRKKGLCYRCGQQYGPAHKCPEGKLRTCLALQFDGLLAETGGVKTLRFEGTLYDIPITIMVDSGATHNFISSRLVSALGLPILTFAGIAIKLGDGHSVFVSNRCVHLPIQLGLGLFSIDALVFDTGSLDLILGMAWLHSLGEVVHDWQHSWMRFTHKGKSIMLQGLSSPPTVGSALNQWLLLDELPLSSSSCLVKPKMLQVYSRRTKVVNSGK</sequence>
<accession>A0A5N6NRU8</accession>
<organism evidence="3 4">
    <name type="scientific">Mikania micrantha</name>
    <name type="common">bitter vine</name>
    <dbReference type="NCBI Taxonomy" id="192012"/>
    <lineage>
        <taxon>Eukaryota</taxon>
        <taxon>Viridiplantae</taxon>
        <taxon>Streptophyta</taxon>
        <taxon>Embryophyta</taxon>
        <taxon>Tracheophyta</taxon>
        <taxon>Spermatophyta</taxon>
        <taxon>Magnoliopsida</taxon>
        <taxon>eudicotyledons</taxon>
        <taxon>Gunneridae</taxon>
        <taxon>Pentapetalae</taxon>
        <taxon>asterids</taxon>
        <taxon>campanulids</taxon>
        <taxon>Asterales</taxon>
        <taxon>Asteraceae</taxon>
        <taxon>Asteroideae</taxon>
        <taxon>Heliantheae alliance</taxon>
        <taxon>Eupatorieae</taxon>
        <taxon>Mikania</taxon>
    </lineage>
</organism>
<proteinExistence type="predicted"/>
<feature type="compositionally biased region" description="Polar residues" evidence="1">
    <location>
        <begin position="281"/>
        <end position="307"/>
    </location>
</feature>
<dbReference type="InterPro" id="IPR045358">
    <property type="entry name" value="Ty3_capsid"/>
</dbReference>
<protein>
    <recommendedName>
        <fullName evidence="2">Ty3 transposon capsid-like protein domain-containing protein</fullName>
    </recommendedName>
</protein>
<dbReference type="PANTHER" id="PTHR15503:SF22">
    <property type="entry name" value="TRANSPOSON TY3-I GAG POLYPROTEIN"/>
    <property type="match status" value="1"/>
</dbReference>
<dbReference type="OrthoDB" id="1432211at2759"/>
<keyword evidence="4" id="KW-1185">Reference proteome</keyword>
<evidence type="ECO:0000313" key="4">
    <source>
        <dbReference type="Proteomes" id="UP000326396"/>
    </source>
</evidence>
<dbReference type="SUPFAM" id="SSF50630">
    <property type="entry name" value="Acid proteases"/>
    <property type="match status" value="1"/>
</dbReference>
<comment type="caution">
    <text evidence="3">The sequence shown here is derived from an EMBL/GenBank/DDBJ whole genome shotgun (WGS) entry which is preliminary data.</text>
</comment>
<evidence type="ECO:0000256" key="1">
    <source>
        <dbReference type="SAM" id="MobiDB-lite"/>
    </source>
</evidence>
<dbReference type="Pfam" id="PF08284">
    <property type="entry name" value="RVP_2"/>
    <property type="match status" value="1"/>
</dbReference>
<dbReference type="InterPro" id="IPR021109">
    <property type="entry name" value="Peptidase_aspartic_dom_sf"/>
</dbReference>
<feature type="domain" description="Ty3 transposon capsid-like protein" evidence="2">
    <location>
        <begin position="109"/>
        <end position="254"/>
    </location>
</feature>
<gene>
    <name evidence="3" type="ORF">E3N88_16906</name>
</gene>
<evidence type="ECO:0000259" key="2">
    <source>
        <dbReference type="Pfam" id="PF19259"/>
    </source>
</evidence>
<dbReference type="Pfam" id="PF19259">
    <property type="entry name" value="Ty3_capsid"/>
    <property type="match status" value="1"/>
</dbReference>
<feature type="compositionally biased region" description="Basic and acidic residues" evidence="1">
    <location>
        <begin position="323"/>
        <end position="333"/>
    </location>
</feature>
<reference evidence="3 4" key="1">
    <citation type="submission" date="2019-05" db="EMBL/GenBank/DDBJ databases">
        <title>Mikania micrantha, genome provides insights into the molecular mechanism of rapid growth.</title>
        <authorList>
            <person name="Liu B."/>
        </authorList>
    </citation>
    <scope>NUCLEOTIDE SEQUENCE [LARGE SCALE GENOMIC DNA]</scope>
    <source>
        <strain evidence="3">NLD-2019</strain>
        <tissue evidence="3">Leaf</tissue>
    </source>
</reference>
<dbReference type="Proteomes" id="UP000326396">
    <property type="component" value="Linkage Group LG17"/>
</dbReference>
<evidence type="ECO:0000313" key="3">
    <source>
        <dbReference type="EMBL" id="KAD5316960.1"/>
    </source>
</evidence>
<name>A0A5N6NRU8_9ASTR</name>
<feature type="region of interest" description="Disordered" evidence="1">
    <location>
        <begin position="262"/>
        <end position="333"/>
    </location>
</feature>
<dbReference type="Gene3D" id="2.40.70.10">
    <property type="entry name" value="Acid Proteases"/>
    <property type="match status" value="1"/>
</dbReference>